<feature type="region of interest" description="Disordered" evidence="2">
    <location>
        <begin position="179"/>
        <end position="603"/>
    </location>
</feature>
<feature type="compositionally biased region" description="Basic and acidic residues" evidence="2">
    <location>
        <begin position="1853"/>
        <end position="1868"/>
    </location>
</feature>
<feature type="compositionally biased region" description="Polar residues" evidence="2">
    <location>
        <begin position="1634"/>
        <end position="1651"/>
    </location>
</feature>
<feature type="region of interest" description="Disordered" evidence="2">
    <location>
        <begin position="1302"/>
        <end position="1726"/>
    </location>
</feature>
<feature type="compositionally biased region" description="Basic and acidic residues" evidence="2">
    <location>
        <begin position="370"/>
        <end position="385"/>
    </location>
</feature>
<keyword evidence="5" id="KW-1185">Reference proteome</keyword>
<evidence type="ECO:0000313" key="4">
    <source>
        <dbReference type="EMBL" id="KAJ8707605.1"/>
    </source>
</evidence>
<organism evidence="4 5">
    <name type="scientific">Mythimna separata</name>
    <name type="common">Oriental armyworm</name>
    <name type="synonym">Pseudaletia separata</name>
    <dbReference type="NCBI Taxonomy" id="271217"/>
    <lineage>
        <taxon>Eukaryota</taxon>
        <taxon>Metazoa</taxon>
        <taxon>Ecdysozoa</taxon>
        <taxon>Arthropoda</taxon>
        <taxon>Hexapoda</taxon>
        <taxon>Insecta</taxon>
        <taxon>Pterygota</taxon>
        <taxon>Neoptera</taxon>
        <taxon>Endopterygota</taxon>
        <taxon>Lepidoptera</taxon>
        <taxon>Glossata</taxon>
        <taxon>Ditrysia</taxon>
        <taxon>Noctuoidea</taxon>
        <taxon>Noctuidae</taxon>
        <taxon>Noctuinae</taxon>
        <taxon>Hadenini</taxon>
        <taxon>Mythimna</taxon>
    </lineage>
</organism>
<feature type="compositionally biased region" description="Basic and acidic residues" evidence="2">
    <location>
        <begin position="1189"/>
        <end position="1202"/>
    </location>
</feature>
<dbReference type="Pfam" id="PF15255">
    <property type="entry name" value="CAP-ZIP_m"/>
    <property type="match status" value="1"/>
</dbReference>
<feature type="compositionally biased region" description="Polar residues" evidence="2">
    <location>
        <begin position="211"/>
        <end position="228"/>
    </location>
</feature>
<feature type="compositionally biased region" description="Polar residues" evidence="2">
    <location>
        <begin position="1752"/>
        <end position="1763"/>
    </location>
</feature>
<feature type="compositionally biased region" description="Basic and acidic residues" evidence="2">
    <location>
        <begin position="1317"/>
        <end position="1336"/>
    </location>
</feature>
<feature type="compositionally biased region" description="Basic and acidic residues" evidence="2">
    <location>
        <begin position="338"/>
        <end position="352"/>
    </location>
</feature>
<dbReference type="EMBL" id="JARGEI010000027">
    <property type="protein sequence ID" value="KAJ8707605.1"/>
    <property type="molecule type" value="Genomic_DNA"/>
</dbReference>
<feature type="compositionally biased region" description="Basic and acidic residues" evidence="2">
    <location>
        <begin position="498"/>
        <end position="546"/>
    </location>
</feature>
<feature type="coiled-coil region" evidence="1">
    <location>
        <begin position="25"/>
        <end position="66"/>
    </location>
</feature>
<feature type="compositionally biased region" description="Polar residues" evidence="2">
    <location>
        <begin position="771"/>
        <end position="783"/>
    </location>
</feature>
<feature type="domain" description="FAM21/CAPZIP" evidence="3">
    <location>
        <begin position="1714"/>
        <end position="1839"/>
    </location>
</feature>
<feature type="compositionally biased region" description="Basic and acidic residues" evidence="2">
    <location>
        <begin position="744"/>
        <end position="760"/>
    </location>
</feature>
<feature type="compositionally biased region" description="Acidic residues" evidence="2">
    <location>
        <begin position="967"/>
        <end position="978"/>
    </location>
</feature>
<evidence type="ECO:0000256" key="1">
    <source>
        <dbReference type="SAM" id="Coils"/>
    </source>
</evidence>
<gene>
    <name evidence="4" type="ORF">PYW07_011282</name>
</gene>
<feature type="compositionally biased region" description="Basic and acidic residues" evidence="2">
    <location>
        <begin position="306"/>
        <end position="320"/>
    </location>
</feature>
<feature type="compositionally biased region" description="Basic and acidic residues" evidence="2">
    <location>
        <begin position="1799"/>
        <end position="1816"/>
    </location>
</feature>
<feature type="compositionally biased region" description="Basic residues" evidence="2">
    <location>
        <begin position="1817"/>
        <end position="1829"/>
    </location>
</feature>
<dbReference type="InterPro" id="IPR029341">
    <property type="entry name" value="FAM21/CAPZIP"/>
</dbReference>
<feature type="region of interest" description="Disordered" evidence="2">
    <location>
        <begin position="1222"/>
        <end position="1257"/>
    </location>
</feature>
<feature type="compositionally biased region" description="Basic and acidic residues" evidence="2">
    <location>
        <begin position="1765"/>
        <end position="1780"/>
    </location>
</feature>
<proteinExistence type="predicted"/>
<keyword evidence="1" id="KW-0175">Coiled coil</keyword>
<feature type="region of interest" description="Disordered" evidence="2">
    <location>
        <begin position="1148"/>
        <end position="1167"/>
    </location>
</feature>
<feature type="region of interest" description="Disordered" evidence="2">
    <location>
        <begin position="1739"/>
        <end position="1883"/>
    </location>
</feature>
<feature type="region of interest" description="Disordered" evidence="2">
    <location>
        <begin position="1179"/>
        <end position="1202"/>
    </location>
</feature>
<feature type="compositionally biased region" description="Basic and acidic residues" evidence="2">
    <location>
        <begin position="721"/>
        <end position="730"/>
    </location>
</feature>
<comment type="caution">
    <text evidence="4">The sequence shown here is derived from an EMBL/GenBank/DDBJ whole genome shotgun (WGS) entry which is preliminary data.</text>
</comment>
<name>A0AAD7Y9R9_MYTSE</name>
<feature type="region of interest" description="Disordered" evidence="2">
    <location>
        <begin position="701"/>
        <end position="819"/>
    </location>
</feature>
<feature type="region of interest" description="Disordered" evidence="2">
    <location>
        <begin position="847"/>
        <end position="914"/>
    </location>
</feature>
<feature type="compositionally biased region" description="Basic and acidic residues" evidence="2">
    <location>
        <begin position="850"/>
        <end position="861"/>
    </location>
</feature>
<reference evidence="4" key="1">
    <citation type="submission" date="2023-03" db="EMBL/GenBank/DDBJ databases">
        <title>Chromosome-level genomes of two armyworms, Mythimna separata and Mythimna loreyi, provide insights into the biosynthesis and reception of sex pheromones.</title>
        <authorList>
            <person name="Zhao H."/>
        </authorList>
    </citation>
    <scope>NUCLEOTIDE SEQUENCE</scope>
    <source>
        <strain evidence="4">BeijingLab</strain>
        <tissue evidence="4">Pupa</tissue>
    </source>
</reference>
<feature type="compositionally biased region" description="Basic and acidic residues" evidence="2">
    <location>
        <begin position="1417"/>
        <end position="1427"/>
    </location>
</feature>
<feature type="compositionally biased region" description="Basic and acidic residues" evidence="2">
    <location>
        <begin position="1712"/>
        <end position="1723"/>
    </location>
</feature>
<evidence type="ECO:0000259" key="3">
    <source>
        <dbReference type="Pfam" id="PF15255"/>
    </source>
</evidence>
<feature type="compositionally biased region" description="Polar residues" evidence="2">
    <location>
        <begin position="1306"/>
        <end position="1316"/>
    </location>
</feature>
<feature type="compositionally biased region" description="Basic and acidic residues" evidence="2">
    <location>
        <begin position="242"/>
        <end position="256"/>
    </location>
</feature>
<evidence type="ECO:0000313" key="5">
    <source>
        <dbReference type="Proteomes" id="UP001231518"/>
    </source>
</evidence>
<feature type="region of interest" description="Disordered" evidence="2">
    <location>
        <begin position="2059"/>
        <end position="2091"/>
    </location>
</feature>
<feature type="compositionally biased region" description="Basic and acidic residues" evidence="2">
    <location>
        <begin position="1675"/>
        <end position="1699"/>
    </location>
</feature>
<protein>
    <recommendedName>
        <fullName evidence="3">FAM21/CAPZIP domain-containing protein</fullName>
    </recommendedName>
</protein>
<feature type="compositionally biased region" description="Basic and acidic residues" evidence="2">
    <location>
        <begin position="274"/>
        <end position="288"/>
    </location>
</feature>
<feature type="region of interest" description="Disordered" evidence="2">
    <location>
        <begin position="957"/>
        <end position="987"/>
    </location>
</feature>
<feature type="compositionally biased region" description="Polar residues" evidence="2">
    <location>
        <begin position="1358"/>
        <end position="1368"/>
    </location>
</feature>
<accession>A0AAD7Y9R9</accession>
<sequence length="2091" mass="231649">MDDPSTDALRKLAPSWTLAGDEQLLSILQNTHQRLVSKCQEANSQLEQMATALNDASISLQNVNNQFMALSSSQFIERRVYDDDDVSTDVPAVKEQPKPEVRDELSCLKRSISVLENAHEIITILQDSDTESDTDDEMPARMVLKPKDMYANRPLPYIIGSQPWKNKWHAGLLLEDSDSDSTASKVEHDSDQYSQSEPEDTHTDKLPVPIHTQTTVSETSSELPSEQGSVPKPTPSDVASEIARRLGAREPAKELPSEQGSVPKPTASDVASEIARRLGAREPAKELPSEQGSVPKPTASDVASEIARRLGAREPAKELPSEQGSVPKPTASDVASEIARRLGAREPAKELPSEQGSVPKPTASDVASEIARRLGAREPAKIVEREPEDEEPPKPTVRKIYRPQDPVSSTIFPDEPPPLSSQSDSESDIFAELHRAPPHARAPPYQGSGAADDLFGADQQDSDDGDIFSDFANKPTTNPTAKPASLFDSGPAPNMFVKHTDSRRNHIPDDNNRRRGYDDDDDMKGYEERGVGDDLRGRGDEPERVKKPIGGISLFGNKGTESIGAAILNRNQRKSSTSGDESGSDSRSESQTNQQIRKEKDIFDDLFARSENKKVTKEKDFTKDLKTEIKKKVEVKEKKEVKPKVDLFSDNLFDDIDDIFSTNVVKMPAKDIAKSKSIFEDDDDLFSEIAAPKPVKIEVAASSSNKKSLFDSDDELFSENKPVDKPKETPKPIVTNKPNVAESKTNETSKVNKEINKSIFDDDEDELFGGSKTNEVSKVQNKPVSLAKPNDFGKEDNKNIAPKSTFKSPSLFDDDDDESDIFAEPVKTTKVQNVIAASIKETKVVTQTDEQIHTKLSRNTDEEIPTTPSSQTEVKIPEENVESSSSVKTIDSDDNTVKNENVEINKGFSKPTVDKMINNSEIEKSLDKEDSVLPVSKNVDRDNKNVETNAARIFGHIRNIEQSSTDTNDDFSDQDFDDLPPKEEKTKPVIDNSNIVTEKHSIFDKVTLEEDIDELFAATQQKTDNSESIFNTEPDFTEDITKKTENDNKKEEIPPQNIETDIFSNILTEPPVFEKPKEPKKSKNVNALFDDDSDDESLFFKKNDTIFVENPQEFTPTQDRIFGLFTDEPPDDGFSKISDDFDDDMFSTLPKPKIPQREYPPIPDTVHFEDDIPEIEKTDQVEDISSNLPKEEAKPAFEVAKESSLDKEEDIFKVTTTEKVVEGQKSSTVLSDDEQLFKVPTKEPTPPSKENLSLDLSDEENLFATGIDKPTSKKEIPVTKNISPIKSKPDIKEKPSLDIISDDENLFTSEKPNSFETVKEKSAPEDKILISKEKSSLDMLSDDENLFNSESKVDTTPPLISSKPNNETVQDKPNNDNISDEENLFGSKPDSKKPTLKTKPSLDLLSDDENLFGSGPELEKTSTKLDKPVPASKKPTLQDKPTADSFSDDENLFGSGSKLEKPPSFSSAKLDKPIPASKKPALQDKPTADSFSDDENLFGSGSKLEKPPSFSSAKLDKPIPASKKPALQDKPTADSFSDDENLFGSGSKLEKPSSMTSTKLEKPVPTPKKPTLQDKPTADSFSDDENLFGSGSKLEKPSSLASTKLDKPVPTSKKPTLQDKPTADSFSDDENLFASKSVSTFEKPTISTQDKPLSENKNLESVSKSSDDELFSSLEKTEKPSITESKLKQQDSKSDEDIFKIPAKTEFLSKPSEVKPEKSEKKVGKLKVGLNINVNALLPGASPKKIKPNDQPDGQSQSQSVAESQKPETKIQTEVRKSEPESPSQSTDSKLQKAVSFEGKPESDVLDNKLSKERAKIQVKRRPSTRRARREAVRKSGIDFGEDSTDNSSSIDDPPRKPTVVRKEDTKPNENIQNILPSRSEVEAKLDDTAVQAKIDPIVVEKQPTIEPEKQAEVIEKPSYSRKVVYILNDEDIFNTSPVESINKNISKNLDSNVGVSTLGKVYDKEVEKKSEKESKSSLFGEETDDQMFKPKAVVKKTTIFDSDSEEDLFGSASKEEERKVEKVEVKREIKREVVKGSLFGDDDEDDDLFGVKAKKIVDQKPQPSRSTVKETPKLAEPVFEDPLSMFGDDD</sequence>
<dbReference type="Proteomes" id="UP001231518">
    <property type="component" value="Chromosome 28"/>
</dbReference>
<evidence type="ECO:0000256" key="2">
    <source>
        <dbReference type="SAM" id="MobiDB-lite"/>
    </source>
</evidence>